<dbReference type="RefSeq" id="WP_119134551.1">
    <property type="nucleotide sequence ID" value="NZ_QXXQ01000004.1"/>
</dbReference>
<dbReference type="InterPro" id="IPR036866">
    <property type="entry name" value="RibonucZ/Hydroxyglut_hydro"/>
</dbReference>
<dbReference type="SUPFAM" id="SSF56281">
    <property type="entry name" value="Metallo-hydrolase/oxidoreductase"/>
    <property type="match status" value="1"/>
</dbReference>
<reference evidence="9 10" key="1">
    <citation type="submission" date="2018-09" db="EMBL/GenBank/DDBJ databases">
        <title>Gemmobacter lutimaris sp. nov., a marine bacterium isolated from tidal flat.</title>
        <authorList>
            <person name="Lee D.W."/>
            <person name="Yoo Y."/>
            <person name="Kim J.-J."/>
            <person name="Kim B.S."/>
        </authorList>
    </citation>
    <scope>NUCLEOTIDE SEQUENCE [LARGE SCALE GENOMIC DNA]</scope>
    <source>
        <strain evidence="9 10">YJ-T1-11</strain>
    </source>
</reference>
<evidence type="ECO:0000256" key="4">
    <source>
        <dbReference type="ARBA" id="ARBA00022723"/>
    </source>
</evidence>
<dbReference type="PANTHER" id="PTHR43705">
    <property type="entry name" value="HYDROXYACYLGLUTATHIONE HYDROLASE"/>
    <property type="match status" value="1"/>
</dbReference>
<dbReference type="CDD" id="cd07723">
    <property type="entry name" value="hydroxyacylglutathione_hydrolase_MBL-fold"/>
    <property type="match status" value="1"/>
</dbReference>
<dbReference type="Pfam" id="PF16123">
    <property type="entry name" value="HAGH_C"/>
    <property type="match status" value="1"/>
</dbReference>
<dbReference type="HAMAP" id="MF_01374">
    <property type="entry name" value="Glyoxalase_2"/>
    <property type="match status" value="1"/>
</dbReference>
<comment type="similarity">
    <text evidence="3 7">Belongs to the metallo-beta-lactamase superfamily. Glyoxalase II family.</text>
</comment>
<evidence type="ECO:0000256" key="6">
    <source>
        <dbReference type="ARBA" id="ARBA00022833"/>
    </source>
</evidence>
<feature type="binding site" evidence="7">
    <location>
        <position position="132"/>
    </location>
    <ligand>
        <name>Zn(2+)</name>
        <dbReference type="ChEBI" id="CHEBI:29105"/>
        <label>2</label>
    </ligand>
</feature>
<keyword evidence="10" id="KW-1185">Reference proteome</keyword>
<evidence type="ECO:0000256" key="5">
    <source>
        <dbReference type="ARBA" id="ARBA00022801"/>
    </source>
</evidence>
<feature type="binding site" evidence="7">
    <location>
        <position position="170"/>
    </location>
    <ligand>
        <name>Zn(2+)</name>
        <dbReference type="ChEBI" id="CHEBI:29105"/>
        <label>2</label>
    </ligand>
</feature>
<dbReference type="InterPro" id="IPR035680">
    <property type="entry name" value="Clx_II_MBL"/>
</dbReference>
<dbReference type="EMBL" id="QXXQ01000004">
    <property type="protein sequence ID" value="RID92143.1"/>
    <property type="molecule type" value="Genomic_DNA"/>
</dbReference>
<feature type="binding site" evidence="7">
    <location>
        <position position="57"/>
    </location>
    <ligand>
        <name>Zn(2+)</name>
        <dbReference type="ChEBI" id="CHEBI:29105"/>
        <label>1</label>
    </ligand>
</feature>
<protein>
    <recommendedName>
        <fullName evidence="7">Hydroxyacylglutathione hydrolase</fullName>
        <ecNumber evidence="7">3.1.2.6</ecNumber>
    </recommendedName>
    <alternativeName>
        <fullName evidence="7">Glyoxalase II</fullName>
        <shortName evidence="7">Glx II</shortName>
    </alternativeName>
</protein>
<dbReference type="Gene3D" id="3.60.15.10">
    <property type="entry name" value="Ribonuclease Z/Hydroxyacylglutathione hydrolase-like"/>
    <property type="match status" value="1"/>
</dbReference>
<evidence type="ECO:0000313" key="9">
    <source>
        <dbReference type="EMBL" id="RID92143.1"/>
    </source>
</evidence>
<evidence type="ECO:0000313" key="10">
    <source>
        <dbReference type="Proteomes" id="UP000266649"/>
    </source>
</evidence>
<evidence type="ECO:0000259" key="8">
    <source>
        <dbReference type="SMART" id="SM00849"/>
    </source>
</evidence>
<dbReference type="PANTHER" id="PTHR43705:SF1">
    <property type="entry name" value="HYDROXYACYLGLUTATHIONE HYDROLASE GLOB"/>
    <property type="match status" value="1"/>
</dbReference>
<sequence>MLQLVTVPCLADNYAFLVHDSVTGQTALIDAPEPGPILTALRQHGWGLDDILLTHHHWDHIDGTAALVEATGARVTGAAADAHRLPPLDRAVAPGDRITICGESVDVIDVPGHTVGHVAFHFPDSKLAFTGDSLMALGCGRLFEGTPAQMWDSLTRLAALPRDTLICSGHEYTTSNGRFALSLEDVPPALILRMEGVERARAAGQPTVPSTLAEELATNPFLRARDPAMKAALGMADAQDAAVFAALRARKDKF</sequence>
<feature type="domain" description="Metallo-beta-lactamase" evidence="8">
    <location>
        <begin position="12"/>
        <end position="170"/>
    </location>
</feature>
<evidence type="ECO:0000256" key="1">
    <source>
        <dbReference type="ARBA" id="ARBA00001623"/>
    </source>
</evidence>
<dbReference type="EC" id="3.1.2.6" evidence="7"/>
<organism evidence="9 10">
    <name type="scientific">Gemmobacter lutimaris</name>
    <dbReference type="NCBI Taxonomy" id="2306023"/>
    <lineage>
        <taxon>Bacteria</taxon>
        <taxon>Pseudomonadati</taxon>
        <taxon>Pseudomonadota</taxon>
        <taxon>Alphaproteobacteria</taxon>
        <taxon>Rhodobacterales</taxon>
        <taxon>Paracoccaceae</taxon>
        <taxon>Gemmobacter</taxon>
    </lineage>
</organism>
<comment type="cofactor">
    <cofactor evidence="7">
        <name>Zn(2+)</name>
        <dbReference type="ChEBI" id="CHEBI:29105"/>
    </cofactor>
    <text evidence="7">Binds 2 Zn(2+) ions per subunit.</text>
</comment>
<name>A0A398BXV7_9RHOB</name>
<dbReference type="GO" id="GO:0019243">
    <property type="term" value="P:methylglyoxal catabolic process to D-lactate via S-lactoyl-glutathione"/>
    <property type="evidence" value="ECO:0007669"/>
    <property type="project" value="UniProtKB-UniRule"/>
</dbReference>
<gene>
    <name evidence="7 9" type="primary">gloB</name>
    <name evidence="9" type="ORF">D2N39_09535</name>
</gene>
<keyword evidence="6 7" id="KW-0862">Zinc</keyword>
<comment type="pathway">
    <text evidence="2 7">Secondary metabolite metabolism; methylglyoxal degradation; (R)-lactate from methylglyoxal: step 2/2.</text>
</comment>
<dbReference type="NCBIfam" id="TIGR03413">
    <property type="entry name" value="GSH_gloB"/>
    <property type="match status" value="1"/>
</dbReference>
<comment type="catalytic activity">
    <reaction evidence="1 7">
        <text>an S-(2-hydroxyacyl)glutathione + H2O = a 2-hydroxy carboxylate + glutathione + H(+)</text>
        <dbReference type="Rhea" id="RHEA:21864"/>
        <dbReference type="ChEBI" id="CHEBI:15377"/>
        <dbReference type="ChEBI" id="CHEBI:15378"/>
        <dbReference type="ChEBI" id="CHEBI:57925"/>
        <dbReference type="ChEBI" id="CHEBI:58896"/>
        <dbReference type="ChEBI" id="CHEBI:71261"/>
        <dbReference type="EC" id="3.1.2.6"/>
    </reaction>
</comment>
<comment type="subunit">
    <text evidence="7">Monomer.</text>
</comment>
<dbReference type="GO" id="GO:0046872">
    <property type="term" value="F:metal ion binding"/>
    <property type="evidence" value="ECO:0007669"/>
    <property type="project" value="UniProtKB-KW"/>
</dbReference>
<feature type="binding site" evidence="7">
    <location>
        <position position="113"/>
    </location>
    <ligand>
        <name>Zn(2+)</name>
        <dbReference type="ChEBI" id="CHEBI:29105"/>
        <label>1</label>
    </ligand>
</feature>
<dbReference type="InterPro" id="IPR017782">
    <property type="entry name" value="Hydroxyacylglutathione_Hdrlase"/>
</dbReference>
<feature type="binding site" evidence="7">
    <location>
        <position position="55"/>
    </location>
    <ligand>
        <name>Zn(2+)</name>
        <dbReference type="ChEBI" id="CHEBI:29105"/>
        <label>1</label>
    </ligand>
</feature>
<evidence type="ECO:0000256" key="7">
    <source>
        <dbReference type="HAMAP-Rule" id="MF_01374"/>
    </source>
</evidence>
<keyword evidence="4 7" id="KW-0479">Metal-binding</keyword>
<feature type="binding site" evidence="7">
    <location>
        <position position="59"/>
    </location>
    <ligand>
        <name>Zn(2+)</name>
        <dbReference type="ChEBI" id="CHEBI:29105"/>
        <label>2</label>
    </ligand>
</feature>
<dbReference type="UniPathway" id="UPA00619">
    <property type="reaction ID" value="UER00676"/>
</dbReference>
<dbReference type="Proteomes" id="UP000266649">
    <property type="component" value="Unassembled WGS sequence"/>
</dbReference>
<dbReference type="InterPro" id="IPR050110">
    <property type="entry name" value="Glyoxalase_II_hydrolase"/>
</dbReference>
<comment type="function">
    <text evidence="7">Thiolesterase that catalyzes the hydrolysis of S-D-lactoyl-glutathione to form glutathione and D-lactic acid.</text>
</comment>
<evidence type="ECO:0000256" key="2">
    <source>
        <dbReference type="ARBA" id="ARBA00004963"/>
    </source>
</evidence>
<dbReference type="Pfam" id="PF00753">
    <property type="entry name" value="Lactamase_B"/>
    <property type="match status" value="1"/>
</dbReference>
<dbReference type="GO" id="GO:0004416">
    <property type="term" value="F:hydroxyacylglutathione hydrolase activity"/>
    <property type="evidence" value="ECO:0007669"/>
    <property type="project" value="UniProtKB-UniRule"/>
</dbReference>
<dbReference type="AlphaFoldDB" id="A0A398BXV7"/>
<dbReference type="OrthoDB" id="9802248at2"/>
<accession>A0A398BXV7</accession>
<dbReference type="SMART" id="SM00849">
    <property type="entry name" value="Lactamase_B"/>
    <property type="match status" value="1"/>
</dbReference>
<comment type="caution">
    <text evidence="9">The sequence shown here is derived from an EMBL/GenBank/DDBJ whole genome shotgun (WGS) entry which is preliminary data.</text>
</comment>
<proteinExistence type="inferred from homology"/>
<dbReference type="InterPro" id="IPR032282">
    <property type="entry name" value="HAGH_C"/>
</dbReference>
<dbReference type="PIRSF" id="PIRSF005457">
    <property type="entry name" value="Glx"/>
    <property type="match status" value="1"/>
</dbReference>
<feature type="binding site" evidence="7">
    <location>
        <position position="132"/>
    </location>
    <ligand>
        <name>Zn(2+)</name>
        <dbReference type="ChEBI" id="CHEBI:29105"/>
        <label>1</label>
    </ligand>
</feature>
<evidence type="ECO:0000256" key="3">
    <source>
        <dbReference type="ARBA" id="ARBA00006759"/>
    </source>
</evidence>
<dbReference type="InterPro" id="IPR001279">
    <property type="entry name" value="Metallo-B-lactamas"/>
</dbReference>
<feature type="binding site" evidence="7">
    <location>
        <position position="60"/>
    </location>
    <ligand>
        <name>Zn(2+)</name>
        <dbReference type="ChEBI" id="CHEBI:29105"/>
        <label>2</label>
    </ligand>
</feature>
<keyword evidence="5 7" id="KW-0378">Hydrolase</keyword>